<dbReference type="InterPro" id="IPR036188">
    <property type="entry name" value="FAD/NAD-bd_sf"/>
</dbReference>
<dbReference type="STRING" id="278856.A0A212EWQ4"/>
<dbReference type="InterPro" id="IPR000172">
    <property type="entry name" value="GMC_OxRdtase_N"/>
</dbReference>
<feature type="binding site" evidence="2">
    <location>
        <begin position="193"/>
        <end position="196"/>
    </location>
    <ligand>
        <name>FAD</name>
        <dbReference type="ChEBI" id="CHEBI:57692"/>
    </ligand>
</feature>
<dbReference type="GO" id="GO:0016614">
    <property type="term" value="F:oxidoreductase activity, acting on CH-OH group of donors"/>
    <property type="evidence" value="ECO:0007669"/>
    <property type="project" value="InterPro"/>
</dbReference>
<protein>
    <submittedName>
        <fullName evidence="3">Glucose dehydrogenase</fullName>
    </submittedName>
</protein>
<dbReference type="PANTHER" id="PTHR11552:SF154">
    <property type="entry name" value="FI04917P"/>
    <property type="match status" value="1"/>
</dbReference>
<keyword evidence="4" id="KW-1185">Reference proteome</keyword>
<evidence type="ECO:0000313" key="3">
    <source>
        <dbReference type="EMBL" id="OWR45938.1"/>
    </source>
</evidence>
<feature type="binding site" evidence="2">
    <location>
        <position position="323"/>
    </location>
    <ligand>
        <name>FAD</name>
        <dbReference type="ChEBI" id="CHEBI:57692"/>
    </ligand>
</feature>
<dbReference type="PROSITE" id="PS00624">
    <property type="entry name" value="GMC_OXRED_2"/>
    <property type="match status" value="1"/>
</dbReference>
<dbReference type="InterPro" id="IPR012132">
    <property type="entry name" value="GMC_OxRdtase"/>
</dbReference>
<evidence type="ECO:0000313" key="4">
    <source>
        <dbReference type="Proteomes" id="UP000007151"/>
    </source>
</evidence>
<comment type="cofactor">
    <cofactor evidence="2">
        <name>FAD</name>
        <dbReference type="ChEBI" id="CHEBI:57692"/>
    </cofactor>
</comment>
<dbReference type="Pfam" id="PF05199">
    <property type="entry name" value="GMC_oxred_C"/>
    <property type="match status" value="1"/>
</dbReference>
<dbReference type="InterPro" id="IPR007867">
    <property type="entry name" value="GMC_OxRtase_C"/>
</dbReference>
<dbReference type="EMBL" id="AGBW02011908">
    <property type="protein sequence ID" value="OWR45938.1"/>
    <property type="molecule type" value="Genomic_DNA"/>
</dbReference>
<dbReference type="PANTHER" id="PTHR11552">
    <property type="entry name" value="GLUCOSE-METHANOL-CHOLINE GMC OXIDOREDUCTASE"/>
    <property type="match status" value="1"/>
</dbReference>
<evidence type="ECO:0000256" key="2">
    <source>
        <dbReference type="PIRSR" id="PIRSR000137-2"/>
    </source>
</evidence>
<comment type="caution">
    <text evidence="3">The sequence shown here is derived from an EMBL/GenBank/DDBJ whole genome shotgun (WGS) entry which is preliminary data.</text>
</comment>
<comment type="similarity">
    <text evidence="1">Belongs to the GMC oxidoreductase family.</text>
</comment>
<dbReference type="GO" id="GO:0050660">
    <property type="term" value="F:flavin adenine dinucleotide binding"/>
    <property type="evidence" value="ECO:0007669"/>
    <property type="project" value="InterPro"/>
</dbReference>
<keyword evidence="2" id="KW-0274">FAD</keyword>
<dbReference type="Pfam" id="PF00732">
    <property type="entry name" value="GMC_oxred_N"/>
    <property type="match status" value="1"/>
</dbReference>
<dbReference type="eggNOG" id="KOG1238">
    <property type="taxonomic scope" value="Eukaryota"/>
</dbReference>
<gene>
    <name evidence="3" type="ORF">KGM_214077</name>
</gene>
<dbReference type="Gene3D" id="3.50.50.60">
    <property type="entry name" value="FAD/NAD(P)-binding domain"/>
    <property type="match status" value="1"/>
</dbReference>
<dbReference type="SUPFAM" id="SSF54373">
    <property type="entry name" value="FAD-linked reductases, C-terminal domain"/>
    <property type="match status" value="1"/>
</dbReference>
<reference evidence="3 4" key="1">
    <citation type="journal article" date="2011" name="Cell">
        <title>The monarch butterfly genome yields insights into long-distance migration.</title>
        <authorList>
            <person name="Zhan S."/>
            <person name="Merlin C."/>
            <person name="Boore J.L."/>
            <person name="Reppert S.M."/>
        </authorList>
    </citation>
    <scope>NUCLEOTIDE SEQUENCE [LARGE SCALE GENOMIC DNA]</scope>
    <source>
        <strain evidence="3">F-2</strain>
    </source>
</reference>
<dbReference type="Gene3D" id="3.30.560.10">
    <property type="entry name" value="Glucose Oxidase, domain 3"/>
    <property type="match status" value="1"/>
</dbReference>
<accession>A0A212EWQ4</accession>
<dbReference type="AlphaFoldDB" id="A0A212EWQ4"/>
<dbReference type="KEGG" id="dpl:KGM_214077"/>
<dbReference type="Proteomes" id="UP000007151">
    <property type="component" value="Unassembled WGS sequence"/>
</dbReference>
<proteinExistence type="inferred from homology"/>
<name>A0A212EWQ4_DANPL</name>
<evidence type="ECO:0000256" key="1">
    <source>
        <dbReference type="ARBA" id="ARBA00010790"/>
    </source>
</evidence>
<dbReference type="OrthoDB" id="269227at2759"/>
<sequence length="662" mass="74433">MSTIWQPRDISQICSETQSNLTQCSPAGFMFLALLVRLFGGVNYTVNEVSDRTRVNIGLDEISQRIENNSLPTTYIEQNPHNYDEENKYSSGEYEDEAKEKNEYDFIIVGAGSAGCVLANRLSEEEQWRILLIEAGSEEPDITMVPSLYKALKGSSLDWNYSTQPEEKSCRSMKGHMCDFTRGKTMGGSSAVNTLVYMRGNRRDYDHWEEIGNYGWGYDKLLPYFRKSENNKAVEALDTYLHGTGGPITVERYPYYDDNSFMLLESFKESNVPEIDLTAEDNIGVNIALSTSKDGRRVSENVAYIKPIRDIRKNLDIITNAFVTKLIIDHETKTVLGVTYEKGGKSYNVYAKKGVISSGGTVNSPKLLMLSGIGPREHLESLNISVVADLSVGHNLQDHVTANGFIISLSNKTATNVSSEQLLEEVQRYHDQEPKKYGPLATTNVAGTTAFIKTMYSLENAPDIQFIFEGINNIAEFYSDPQAYLMSDSFTAAFYDGLSCKPLLIKPRSRGIILLNNNDPVHGNPLIYQRFFTDKEDIDVLIEGFKFALSLEETEAFKKNGARFVRVPIKNCENHEWGSNDYFVCLLTEYTTTIYHPVGTCKMGPSSDKDAVVDPRLRVYGVKRLRVVDASVMPFIPRGNINIPTVTIAEYISDLIKSEYKQ</sequence>
<dbReference type="SUPFAM" id="SSF51905">
    <property type="entry name" value="FAD/NAD(P)-binding domain"/>
    <property type="match status" value="1"/>
</dbReference>
<dbReference type="PIRSF" id="PIRSF000137">
    <property type="entry name" value="Alcohol_oxidase"/>
    <property type="match status" value="1"/>
</dbReference>
<organism evidence="3 4">
    <name type="scientific">Danaus plexippus plexippus</name>
    <dbReference type="NCBI Taxonomy" id="278856"/>
    <lineage>
        <taxon>Eukaryota</taxon>
        <taxon>Metazoa</taxon>
        <taxon>Ecdysozoa</taxon>
        <taxon>Arthropoda</taxon>
        <taxon>Hexapoda</taxon>
        <taxon>Insecta</taxon>
        <taxon>Pterygota</taxon>
        <taxon>Neoptera</taxon>
        <taxon>Endopterygota</taxon>
        <taxon>Lepidoptera</taxon>
        <taxon>Glossata</taxon>
        <taxon>Ditrysia</taxon>
        <taxon>Papilionoidea</taxon>
        <taxon>Nymphalidae</taxon>
        <taxon>Danainae</taxon>
        <taxon>Danaini</taxon>
        <taxon>Danaina</taxon>
        <taxon>Danaus</taxon>
        <taxon>Danaus</taxon>
    </lineage>
</organism>
<keyword evidence="2" id="KW-0285">Flavoprotein</keyword>